<name>A0A4Z2HT31_9TELE</name>
<organism evidence="1 2">
    <name type="scientific">Liparis tanakae</name>
    <name type="common">Tanaka's snailfish</name>
    <dbReference type="NCBI Taxonomy" id="230148"/>
    <lineage>
        <taxon>Eukaryota</taxon>
        <taxon>Metazoa</taxon>
        <taxon>Chordata</taxon>
        <taxon>Craniata</taxon>
        <taxon>Vertebrata</taxon>
        <taxon>Euteleostomi</taxon>
        <taxon>Actinopterygii</taxon>
        <taxon>Neopterygii</taxon>
        <taxon>Teleostei</taxon>
        <taxon>Neoteleostei</taxon>
        <taxon>Acanthomorphata</taxon>
        <taxon>Eupercaria</taxon>
        <taxon>Perciformes</taxon>
        <taxon>Cottioidei</taxon>
        <taxon>Cottales</taxon>
        <taxon>Liparidae</taxon>
        <taxon>Liparis</taxon>
    </lineage>
</organism>
<gene>
    <name evidence="1" type="ORF">EYF80_020998</name>
</gene>
<comment type="caution">
    <text evidence="1">The sequence shown here is derived from an EMBL/GenBank/DDBJ whole genome shotgun (WGS) entry which is preliminary data.</text>
</comment>
<reference evidence="1 2" key="1">
    <citation type="submission" date="2019-03" db="EMBL/GenBank/DDBJ databases">
        <title>First draft genome of Liparis tanakae, snailfish: a comprehensive survey of snailfish specific genes.</title>
        <authorList>
            <person name="Kim W."/>
            <person name="Song I."/>
            <person name="Jeong J.-H."/>
            <person name="Kim D."/>
            <person name="Kim S."/>
            <person name="Ryu S."/>
            <person name="Song J.Y."/>
            <person name="Lee S.K."/>
        </authorList>
    </citation>
    <scope>NUCLEOTIDE SEQUENCE [LARGE SCALE GENOMIC DNA]</scope>
    <source>
        <tissue evidence="1">Muscle</tissue>
    </source>
</reference>
<proteinExistence type="predicted"/>
<dbReference type="AlphaFoldDB" id="A0A4Z2HT31"/>
<dbReference type="EMBL" id="SRLO01000184">
    <property type="protein sequence ID" value="TNN68810.1"/>
    <property type="molecule type" value="Genomic_DNA"/>
</dbReference>
<evidence type="ECO:0000313" key="2">
    <source>
        <dbReference type="Proteomes" id="UP000314294"/>
    </source>
</evidence>
<accession>A0A4Z2HT31</accession>
<protein>
    <submittedName>
        <fullName evidence="1">Uncharacterized protein</fullName>
    </submittedName>
</protein>
<keyword evidence="2" id="KW-1185">Reference proteome</keyword>
<evidence type="ECO:0000313" key="1">
    <source>
        <dbReference type="EMBL" id="TNN68810.1"/>
    </source>
</evidence>
<sequence>MSVDVGVGSSAPPRRCASVLLSTDSQMTKLQLRSSCYGDTSSLPSGSCLIILPVWVCHLLSEVKKSCYLSASDEAMSANYSVKSKSVQHDNKRLAEYR</sequence>
<dbReference type="Proteomes" id="UP000314294">
    <property type="component" value="Unassembled WGS sequence"/>
</dbReference>